<organism evidence="2 3">
    <name type="scientific">Escherichia phage IrisVonRoten</name>
    <dbReference type="NCBI Taxonomy" id="2852004"/>
    <lineage>
        <taxon>Viruses</taxon>
        <taxon>Duplodnaviria</taxon>
        <taxon>Heunggongvirae</taxon>
        <taxon>Uroviricota</taxon>
        <taxon>Caudoviricetes</taxon>
        <taxon>Demerecviridae</taxon>
        <taxon>Markadamsvirinae</taxon>
        <taxon>Tequintavirus</taxon>
        <taxon>Tequintavirus irisvonroten</taxon>
    </lineage>
</organism>
<evidence type="ECO:0000259" key="1">
    <source>
        <dbReference type="Pfam" id="PF13392"/>
    </source>
</evidence>
<keyword evidence="2" id="KW-0255">Endonuclease</keyword>
<protein>
    <submittedName>
        <fullName evidence="2">Homing endonuclease</fullName>
    </submittedName>
</protein>
<keyword evidence="2" id="KW-0540">Nuclease</keyword>
<dbReference type="GO" id="GO:0004519">
    <property type="term" value="F:endonuclease activity"/>
    <property type="evidence" value="ECO:0007669"/>
    <property type="project" value="UniProtKB-KW"/>
</dbReference>
<dbReference type="InterPro" id="IPR003615">
    <property type="entry name" value="HNH_nuc"/>
</dbReference>
<evidence type="ECO:0000313" key="2">
    <source>
        <dbReference type="EMBL" id="QXV80306.1"/>
    </source>
</evidence>
<name>A0AAE8B093_9CAUD</name>
<dbReference type="Pfam" id="PF13392">
    <property type="entry name" value="HNH_3"/>
    <property type="match status" value="1"/>
</dbReference>
<dbReference type="Proteomes" id="UP000828698">
    <property type="component" value="Segment"/>
</dbReference>
<dbReference type="EMBL" id="MZ501075">
    <property type="protein sequence ID" value="QXV80306.1"/>
    <property type="molecule type" value="Genomic_DNA"/>
</dbReference>
<evidence type="ECO:0000313" key="3">
    <source>
        <dbReference type="Proteomes" id="UP000828698"/>
    </source>
</evidence>
<reference evidence="3" key="1">
    <citation type="journal article" date="2021" name="PLoS Biol.">
        <title>Systematic exploration of Escherichia coli phage-host interactions with the BASEL phage collection.</title>
        <authorList>
            <person name="Maffei E."/>
            <person name="Shaidullina A."/>
            <person name="Burkolter M."/>
            <person name="Heyer Y."/>
            <person name="Estermann F."/>
            <person name="Druelle V."/>
            <person name="Sauer P."/>
            <person name="Willi L."/>
            <person name="Michaelis S."/>
            <person name="Hilbi H."/>
            <person name="Thaler D.S."/>
            <person name="Harms A."/>
        </authorList>
    </citation>
    <scope>NUCLEOTIDE SEQUENCE [LARGE SCALE GENOMIC DNA]</scope>
    <source>
        <strain evidence="3">Bas32</strain>
    </source>
</reference>
<keyword evidence="2" id="KW-0378">Hydrolase</keyword>
<sequence>MITQERLKELLDYNPETGVFTRLISVGGQKVGSIAGTLRKDGYIQIRVDRNRYYAHQLAFLFMEGYLPEIVDHINRIRNDNRWVNLRESNSQKNNRNRNTKSKSGYLGVFWDTQKQKWRITIRDSTGKNIHGGYFNYLDLRLAVQRANELRLKLHGPDAILETFNPTKLLPTLEDLNNE</sequence>
<keyword evidence="3" id="KW-1185">Reference proteome</keyword>
<gene>
    <name evidence="2" type="ORF">bas32_0151</name>
</gene>
<accession>A0AAE8B093</accession>
<dbReference type="Gene3D" id="3.90.75.20">
    <property type="match status" value="1"/>
</dbReference>
<proteinExistence type="predicted"/>
<feature type="domain" description="HNH nuclease" evidence="1">
    <location>
        <begin position="53"/>
        <end position="96"/>
    </location>
</feature>
<dbReference type="InterPro" id="IPR044925">
    <property type="entry name" value="His-Me_finger_sf"/>
</dbReference>
<dbReference type="SUPFAM" id="SSF54060">
    <property type="entry name" value="His-Me finger endonucleases"/>
    <property type="match status" value="1"/>
</dbReference>